<dbReference type="PANTHER" id="PTHR37948:SF1">
    <property type="entry name" value="BLL5189 PROTEIN"/>
    <property type="match status" value="1"/>
</dbReference>
<dbReference type="EMBL" id="MN740684">
    <property type="protein sequence ID" value="QHU07448.1"/>
    <property type="molecule type" value="Genomic_DNA"/>
</dbReference>
<accession>A0A6C0JU66</accession>
<organism evidence="1">
    <name type="scientific">viral metagenome</name>
    <dbReference type="NCBI Taxonomy" id="1070528"/>
    <lineage>
        <taxon>unclassified sequences</taxon>
        <taxon>metagenomes</taxon>
        <taxon>organismal metagenomes</taxon>
    </lineage>
</organism>
<name>A0A6C0JU66_9ZZZZ</name>
<proteinExistence type="predicted"/>
<dbReference type="AlphaFoldDB" id="A0A6C0JU66"/>
<evidence type="ECO:0000313" key="1">
    <source>
        <dbReference type="EMBL" id="QHU07448.1"/>
    </source>
</evidence>
<sequence>MQIELKIILLNNRMKIYFKDYPEFKPNITPKEMFEIGIMGGSYFREIKSPKTKKTYKNHHKKFKFLNNISKEKLTKQTYDKNINFYKVEVGTSYEFWMSKNWIKEEYDPYGWIQWYCNFYQGRRTDDDLRQINRWKKSTGPKGRFRNQLQRKINEVGSNNEKIYPRLRQTLLHWGFDSRKMKVNK</sequence>
<dbReference type="PANTHER" id="PTHR37948">
    <property type="entry name" value="ZGC:113208"/>
    <property type="match status" value="1"/>
</dbReference>
<evidence type="ECO:0008006" key="2">
    <source>
        <dbReference type="Google" id="ProtNLM"/>
    </source>
</evidence>
<protein>
    <recommendedName>
        <fullName evidence="2">DUF5872 domain-containing protein</fullName>
    </recommendedName>
</protein>
<reference evidence="1" key="1">
    <citation type="journal article" date="2020" name="Nature">
        <title>Giant virus diversity and host interactions through global metagenomics.</title>
        <authorList>
            <person name="Schulz F."/>
            <person name="Roux S."/>
            <person name="Paez-Espino D."/>
            <person name="Jungbluth S."/>
            <person name="Walsh D.A."/>
            <person name="Denef V.J."/>
            <person name="McMahon K.D."/>
            <person name="Konstantinidis K.T."/>
            <person name="Eloe-Fadrosh E.A."/>
            <person name="Kyrpides N.C."/>
            <person name="Woyke T."/>
        </authorList>
    </citation>
    <scope>NUCLEOTIDE SEQUENCE</scope>
    <source>
        <strain evidence="1">GVMAG-S-1040241-154</strain>
    </source>
</reference>